<keyword evidence="2 8" id="KW-0813">Transport</keyword>
<evidence type="ECO:0000256" key="5">
    <source>
        <dbReference type="ARBA" id="ARBA00022989"/>
    </source>
</evidence>
<keyword evidence="10" id="KW-1185">Reference proteome</keyword>
<protein>
    <recommendedName>
        <fullName evidence="8">Protein transport protein SFT2</fullName>
    </recommendedName>
</protein>
<dbReference type="RefSeq" id="XP_016610225.1">
    <property type="nucleotide sequence ID" value="XM_016750958.1"/>
</dbReference>
<evidence type="ECO:0000256" key="2">
    <source>
        <dbReference type="ARBA" id="ARBA00022448"/>
    </source>
</evidence>
<dbReference type="GO" id="GO:0015031">
    <property type="term" value="P:protein transport"/>
    <property type="evidence" value="ECO:0007669"/>
    <property type="project" value="UniProtKB-KW"/>
</dbReference>
<reference evidence="9 10" key="1">
    <citation type="submission" date="2009-08" db="EMBL/GenBank/DDBJ databases">
        <title>The Genome Sequence of Spizellomyces punctatus strain DAOM BR117.</title>
        <authorList>
            <consortium name="The Broad Institute Genome Sequencing Platform"/>
            <person name="Russ C."/>
            <person name="Cuomo C."/>
            <person name="Shea T."/>
            <person name="Young S.K."/>
            <person name="Zeng Q."/>
            <person name="Koehrsen M."/>
            <person name="Haas B."/>
            <person name="Borodovsky M."/>
            <person name="Guigo R."/>
            <person name="Alvarado L."/>
            <person name="Berlin A."/>
            <person name="Bochicchio J."/>
            <person name="Borenstein D."/>
            <person name="Chapman S."/>
            <person name="Chen Z."/>
            <person name="Engels R."/>
            <person name="Freedman E."/>
            <person name="Gellesch M."/>
            <person name="Goldberg J."/>
            <person name="Griggs A."/>
            <person name="Gujja S."/>
            <person name="Heiman D."/>
            <person name="Hepburn T."/>
            <person name="Howarth C."/>
            <person name="Jen D."/>
            <person name="Larson L."/>
            <person name="Lewis B."/>
            <person name="Mehta T."/>
            <person name="Park D."/>
            <person name="Pearson M."/>
            <person name="Roberts A."/>
            <person name="Saif S."/>
            <person name="Shenoy N."/>
            <person name="Sisk P."/>
            <person name="Stolte C."/>
            <person name="Sykes S."/>
            <person name="Thomson T."/>
            <person name="Walk T."/>
            <person name="White J."/>
            <person name="Yandava C."/>
            <person name="Burger G."/>
            <person name="Gray M.W."/>
            <person name="Holland P.W.H."/>
            <person name="King N."/>
            <person name="Lang F.B.F."/>
            <person name="Roger A.J."/>
            <person name="Ruiz-Trillo I."/>
            <person name="Lander E."/>
            <person name="Nusbaum C."/>
        </authorList>
    </citation>
    <scope>NUCLEOTIDE SEQUENCE [LARGE SCALE GENOMIC DNA]</scope>
    <source>
        <strain evidence="9 10">DAOM BR117</strain>
    </source>
</reference>
<keyword evidence="5 8" id="KW-1133">Transmembrane helix</keyword>
<dbReference type="InterPro" id="IPR011691">
    <property type="entry name" value="Vesicle_transpt_SFT2"/>
</dbReference>
<dbReference type="OrthoDB" id="660759at2759"/>
<dbReference type="OMA" id="PTHNEGP"/>
<gene>
    <name evidence="9" type="ORF">SPPG_02674</name>
</gene>
<feature type="transmembrane region" description="Helical" evidence="8">
    <location>
        <begin position="89"/>
        <end position="114"/>
    </location>
</feature>
<feature type="transmembrane region" description="Helical" evidence="8">
    <location>
        <begin position="120"/>
        <end position="138"/>
    </location>
</feature>
<proteinExistence type="inferred from homology"/>
<dbReference type="EMBL" id="KQ257453">
    <property type="protein sequence ID" value="KND02186.1"/>
    <property type="molecule type" value="Genomic_DNA"/>
</dbReference>
<dbReference type="GeneID" id="27686243"/>
<comment type="subcellular location">
    <subcellularLocation>
        <location evidence="8">Golgi apparatus membrane</location>
        <topology evidence="8">Multi-pass membrane protein</topology>
    </subcellularLocation>
    <subcellularLocation>
        <location evidence="1">Membrane</location>
        <topology evidence="1">Multi-pass membrane protein</topology>
    </subcellularLocation>
</comment>
<dbReference type="eggNOG" id="KOG2887">
    <property type="taxonomic scope" value="Eukaryota"/>
</dbReference>
<evidence type="ECO:0000256" key="4">
    <source>
        <dbReference type="ARBA" id="ARBA00022927"/>
    </source>
</evidence>
<keyword evidence="6 8" id="KW-0472">Membrane</keyword>
<dbReference type="GO" id="GO:0000139">
    <property type="term" value="C:Golgi membrane"/>
    <property type="evidence" value="ECO:0007669"/>
    <property type="project" value="UniProtKB-SubCell"/>
</dbReference>
<dbReference type="AlphaFoldDB" id="A0A0L0HL76"/>
<keyword evidence="4 8" id="KW-0653">Protein transport</keyword>
<keyword evidence="8" id="KW-0333">Golgi apparatus</keyword>
<evidence type="ECO:0000256" key="7">
    <source>
        <dbReference type="ARBA" id="ARBA00025800"/>
    </source>
</evidence>
<sequence length="222" mass="23869">MSNAEQTFRESLRSFNASGAGRTGAGNANSGFSISSYFGGPSGNGPGQDEATESLLGRFRTGTQNAFSGLGLGGQQETELFGLSRWQRLVGFVATLGLSIFCFMIAFFTIPILALKPAKFATLYTMGSVLALTSLSLLQGPKAFLRHIFSKERLPFTAAYLGSMILTLYFAVVKNYTIMTIICSVIQIFALLYYLGSYVPGGVSGLGYMTRYFARNTVGLPV</sequence>
<comment type="function">
    <text evidence="8">Nonessential protein required for the fusion of transport vesicles derived from the endocytic pathway with the Golgi complex.</text>
</comment>
<organism evidence="9 10">
    <name type="scientific">Spizellomyces punctatus (strain DAOM BR117)</name>
    <dbReference type="NCBI Taxonomy" id="645134"/>
    <lineage>
        <taxon>Eukaryota</taxon>
        <taxon>Fungi</taxon>
        <taxon>Fungi incertae sedis</taxon>
        <taxon>Chytridiomycota</taxon>
        <taxon>Chytridiomycota incertae sedis</taxon>
        <taxon>Chytridiomycetes</taxon>
        <taxon>Spizellomycetales</taxon>
        <taxon>Spizellomycetaceae</taxon>
        <taxon>Spizellomyces</taxon>
    </lineage>
</organism>
<dbReference type="Proteomes" id="UP000053201">
    <property type="component" value="Unassembled WGS sequence"/>
</dbReference>
<evidence type="ECO:0000313" key="10">
    <source>
        <dbReference type="Proteomes" id="UP000053201"/>
    </source>
</evidence>
<feature type="transmembrane region" description="Helical" evidence="8">
    <location>
        <begin position="178"/>
        <end position="196"/>
    </location>
</feature>
<evidence type="ECO:0000256" key="6">
    <source>
        <dbReference type="ARBA" id="ARBA00023136"/>
    </source>
</evidence>
<evidence type="ECO:0000256" key="8">
    <source>
        <dbReference type="RuleBase" id="RU363111"/>
    </source>
</evidence>
<dbReference type="FunCoup" id="A0A0L0HL76">
    <property type="interactions" value="210"/>
</dbReference>
<keyword evidence="3 8" id="KW-0812">Transmembrane</keyword>
<accession>A0A0L0HL76</accession>
<dbReference type="Pfam" id="PF04178">
    <property type="entry name" value="Got1"/>
    <property type="match status" value="1"/>
</dbReference>
<feature type="transmembrane region" description="Helical" evidence="8">
    <location>
        <begin position="154"/>
        <end position="172"/>
    </location>
</feature>
<name>A0A0L0HL76_SPIPD</name>
<dbReference type="PANTHER" id="PTHR23137:SF36">
    <property type="entry name" value="VESICLE TRANSPORT PROTEIN SFT2C"/>
    <property type="match status" value="1"/>
</dbReference>
<dbReference type="InterPro" id="IPR007305">
    <property type="entry name" value="Vesicle_transpt_Got1/SFT2"/>
</dbReference>
<evidence type="ECO:0000256" key="3">
    <source>
        <dbReference type="ARBA" id="ARBA00022692"/>
    </source>
</evidence>
<evidence type="ECO:0000313" key="9">
    <source>
        <dbReference type="EMBL" id="KND02186.1"/>
    </source>
</evidence>
<dbReference type="VEuPathDB" id="FungiDB:SPPG_02674"/>
<evidence type="ECO:0000256" key="1">
    <source>
        <dbReference type="ARBA" id="ARBA00004141"/>
    </source>
</evidence>
<dbReference type="GO" id="GO:0016192">
    <property type="term" value="P:vesicle-mediated transport"/>
    <property type="evidence" value="ECO:0007669"/>
    <property type="project" value="InterPro"/>
</dbReference>
<dbReference type="STRING" id="645134.A0A0L0HL76"/>
<dbReference type="InParanoid" id="A0A0L0HL76"/>
<dbReference type="PANTHER" id="PTHR23137">
    <property type="entry name" value="VESICLE TRANSPORT PROTEIN-RELATED"/>
    <property type="match status" value="1"/>
</dbReference>
<comment type="similarity">
    <text evidence="7 8">Belongs to the SFT2 family.</text>
</comment>